<dbReference type="Proteomes" id="UP000249493">
    <property type="component" value="Unassembled WGS sequence"/>
</dbReference>
<evidence type="ECO:0000313" key="2">
    <source>
        <dbReference type="Proteomes" id="UP000249493"/>
    </source>
</evidence>
<dbReference type="Gene3D" id="3.30.70.100">
    <property type="match status" value="1"/>
</dbReference>
<dbReference type="InterPro" id="IPR011008">
    <property type="entry name" value="Dimeric_a/b-barrel"/>
</dbReference>
<gene>
    <name evidence="1" type="ORF">DOZ80_10480</name>
</gene>
<evidence type="ECO:0008006" key="3">
    <source>
        <dbReference type="Google" id="ProtNLM"/>
    </source>
</evidence>
<dbReference type="EMBL" id="QLIN01000003">
    <property type="protein sequence ID" value="RAI70886.1"/>
    <property type="molecule type" value="Genomic_DNA"/>
</dbReference>
<name>A0A327N9S8_PSEFL</name>
<proteinExistence type="predicted"/>
<sequence length="301" mass="34144">MEAFFGSVPVLYRRPEVHEDIFYKYWHDIHGSFVAKFVGPYRYRQLHFLPYDRTIWQSEVVDKDLHESRQLGGTAEFIFDSEAKRAWWLQNVGIFADSDDATVFRRSASYNVSLEGFSSPGGSIANPAVDESSYRIFAMLVANEPGAAFKEYVHRQLGPLISAAHGVKHVQVTSYEPYQTPTREYFGGVDVGRHLLPDEQHQASIEIVFENRVEVDSFFINAFKPLEAEFAQRVKRVHAYQIRGAYTLIENELLTLAGFIGVSASKIVSQLQPQSVMVELEKANELRAQEISKIFGGSNVP</sequence>
<protein>
    <recommendedName>
        <fullName evidence="3">EthD domain-containing protein</fullName>
    </recommendedName>
</protein>
<dbReference type="SUPFAM" id="SSF54909">
    <property type="entry name" value="Dimeric alpha+beta barrel"/>
    <property type="match status" value="1"/>
</dbReference>
<accession>A0A327N9S8</accession>
<organism evidence="1 2">
    <name type="scientific">Pseudomonas fluorescens</name>
    <dbReference type="NCBI Taxonomy" id="294"/>
    <lineage>
        <taxon>Bacteria</taxon>
        <taxon>Pseudomonadati</taxon>
        <taxon>Pseudomonadota</taxon>
        <taxon>Gammaproteobacteria</taxon>
        <taxon>Pseudomonadales</taxon>
        <taxon>Pseudomonadaceae</taxon>
        <taxon>Pseudomonas</taxon>
    </lineage>
</organism>
<comment type="caution">
    <text evidence="1">The sequence shown here is derived from an EMBL/GenBank/DDBJ whole genome shotgun (WGS) entry which is preliminary data.</text>
</comment>
<dbReference type="AlphaFoldDB" id="A0A327N9S8"/>
<evidence type="ECO:0000313" key="1">
    <source>
        <dbReference type="EMBL" id="RAI70886.1"/>
    </source>
</evidence>
<reference evidence="1 2" key="1">
    <citation type="submission" date="2018-06" db="EMBL/GenBank/DDBJ databases">
        <authorList>
            <person name="Zhirakovskaya E."/>
        </authorList>
    </citation>
    <scope>NUCLEOTIDE SEQUENCE [LARGE SCALE GENOMIC DNA]</scope>
    <source>
        <strain evidence="1 2">LY3</strain>
    </source>
</reference>